<gene>
    <name evidence="3" type="ORF">ACFPJ6_07175</name>
</gene>
<feature type="region of interest" description="Disordered" evidence="1">
    <location>
        <begin position="128"/>
        <end position="154"/>
    </location>
</feature>
<dbReference type="PANTHER" id="PTHR34385">
    <property type="entry name" value="D-ALANYL-D-ALANINE CARBOXYPEPTIDASE"/>
    <property type="match status" value="1"/>
</dbReference>
<dbReference type="Proteomes" id="UP001596122">
    <property type="component" value="Unassembled WGS sequence"/>
</dbReference>
<proteinExistence type="predicted"/>
<evidence type="ECO:0000313" key="3">
    <source>
        <dbReference type="EMBL" id="MFC5380565.1"/>
    </source>
</evidence>
<organism evidence="3 4">
    <name type="scientific">Aquipuribacter nitratireducens</name>
    <dbReference type="NCBI Taxonomy" id="650104"/>
    <lineage>
        <taxon>Bacteria</taxon>
        <taxon>Bacillati</taxon>
        <taxon>Actinomycetota</taxon>
        <taxon>Actinomycetes</taxon>
        <taxon>Micrococcales</taxon>
        <taxon>Intrasporangiaceae</taxon>
        <taxon>Aquipuribacter</taxon>
    </lineage>
</organism>
<accession>A0ABW0GN27</accession>
<dbReference type="InterPro" id="IPR003709">
    <property type="entry name" value="VanY-like_core_dom"/>
</dbReference>
<dbReference type="Pfam" id="PF02557">
    <property type="entry name" value="VanY"/>
    <property type="match status" value="1"/>
</dbReference>
<evidence type="ECO:0000259" key="2">
    <source>
        <dbReference type="Pfam" id="PF02557"/>
    </source>
</evidence>
<evidence type="ECO:0000256" key="1">
    <source>
        <dbReference type="SAM" id="MobiDB-lite"/>
    </source>
</evidence>
<dbReference type="CDD" id="cd14814">
    <property type="entry name" value="Peptidase_M15"/>
    <property type="match status" value="1"/>
</dbReference>
<keyword evidence="3" id="KW-0378">Hydrolase</keyword>
<dbReference type="Gene3D" id="3.30.1380.10">
    <property type="match status" value="1"/>
</dbReference>
<dbReference type="GO" id="GO:0016787">
    <property type="term" value="F:hydrolase activity"/>
    <property type="evidence" value="ECO:0007669"/>
    <property type="project" value="UniProtKB-KW"/>
</dbReference>
<protein>
    <submittedName>
        <fullName evidence="3">M15 family metallopeptidase</fullName>
        <ecNumber evidence="3">3.4.-.-</ecNumber>
    </submittedName>
</protein>
<feature type="domain" description="D-alanyl-D-alanine carboxypeptidase-like core" evidence="2">
    <location>
        <begin position="172"/>
        <end position="279"/>
    </location>
</feature>
<comment type="caution">
    <text evidence="3">The sequence shown here is derived from an EMBL/GenBank/DDBJ whole genome shotgun (WGS) entry which is preliminary data.</text>
</comment>
<dbReference type="EC" id="3.4.-.-" evidence="3"/>
<name>A0ABW0GN27_9MICO</name>
<keyword evidence="4" id="KW-1185">Reference proteome</keyword>
<sequence length="283" mass="29602">MPPAAPSLGAVLPDHVLEGGDDAWVDGVAPRPTPVAALAAHEPTAPPSPRSHAGGSLWRRVPQVAVVGSLVAAIAGYAVTSDVSASAGPVASFVREEAPVEAREPVVGDIDAGSDVVAGEDGLLRVAPDEASRGSERSPLPGCDGVPPETDQPNGRMSEAYLCTLWDGRTDIRADAAVSLAVLNEAYRAEFGSDICLTDGYRSFAAQQSLRARKPGLAARPGTSEHGWGLAVDLCGGVENEGAGYHWLREHAPAHGWDNPAWARRGGGGPYEPWHWEYVDGQW</sequence>
<dbReference type="InterPro" id="IPR052179">
    <property type="entry name" value="DD-CPase-like"/>
</dbReference>
<dbReference type="EMBL" id="JBHSLD010000007">
    <property type="protein sequence ID" value="MFC5380565.1"/>
    <property type="molecule type" value="Genomic_DNA"/>
</dbReference>
<evidence type="ECO:0000313" key="4">
    <source>
        <dbReference type="Proteomes" id="UP001596122"/>
    </source>
</evidence>
<reference evidence="4" key="1">
    <citation type="journal article" date="2019" name="Int. J. Syst. Evol. Microbiol.">
        <title>The Global Catalogue of Microorganisms (GCM) 10K type strain sequencing project: providing services to taxonomists for standard genome sequencing and annotation.</title>
        <authorList>
            <consortium name="The Broad Institute Genomics Platform"/>
            <consortium name="The Broad Institute Genome Sequencing Center for Infectious Disease"/>
            <person name="Wu L."/>
            <person name="Ma J."/>
        </authorList>
    </citation>
    <scope>NUCLEOTIDE SEQUENCE [LARGE SCALE GENOMIC DNA]</scope>
    <source>
        <strain evidence="4">CCUG 43114</strain>
    </source>
</reference>
<dbReference type="InterPro" id="IPR009045">
    <property type="entry name" value="Zn_M74/Hedgehog-like"/>
</dbReference>
<dbReference type="RefSeq" id="WP_340268028.1">
    <property type="nucleotide sequence ID" value="NZ_JBBEOG010000002.1"/>
</dbReference>
<dbReference type="PANTHER" id="PTHR34385:SF1">
    <property type="entry name" value="PEPTIDOGLYCAN L-ALANYL-D-GLUTAMATE ENDOPEPTIDASE CWLK"/>
    <property type="match status" value="1"/>
</dbReference>
<dbReference type="SUPFAM" id="SSF55166">
    <property type="entry name" value="Hedgehog/DD-peptidase"/>
    <property type="match status" value="1"/>
</dbReference>